<dbReference type="GO" id="GO:0019877">
    <property type="term" value="P:diaminopimelate biosynthetic process"/>
    <property type="evidence" value="ECO:0007669"/>
    <property type="project" value="UniProtKB-ARBA"/>
</dbReference>
<evidence type="ECO:0000259" key="6">
    <source>
        <dbReference type="Pfam" id="PF07687"/>
    </source>
</evidence>
<protein>
    <submittedName>
        <fullName evidence="7">M20 family metallopeptidase</fullName>
    </submittedName>
</protein>
<feature type="domain" description="Peptidase M20 dimerisation" evidence="6">
    <location>
        <begin position="188"/>
        <end position="282"/>
    </location>
</feature>
<dbReference type="InterPro" id="IPR002933">
    <property type="entry name" value="Peptidase_M20"/>
</dbReference>
<dbReference type="FunFam" id="3.40.630.10:FF:000006">
    <property type="entry name" value="N-acetyldiaminopimelate deacetylase"/>
    <property type="match status" value="1"/>
</dbReference>
<dbReference type="GO" id="GO:0046872">
    <property type="term" value="F:metal ion binding"/>
    <property type="evidence" value="ECO:0007669"/>
    <property type="project" value="UniProtKB-KW"/>
</dbReference>
<feature type="binding site" evidence="5">
    <location>
        <position position="164"/>
    </location>
    <ligand>
        <name>Mn(2+)</name>
        <dbReference type="ChEBI" id="CHEBI:29035"/>
        <label>2</label>
    </ligand>
</feature>
<comment type="similarity">
    <text evidence="1">Belongs to the peptidase M20 family.</text>
</comment>
<feature type="binding site" evidence="5">
    <location>
        <position position="140"/>
    </location>
    <ligand>
        <name>Mn(2+)</name>
        <dbReference type="ChEBI" id="CHEBI:29035"/>
        <label>2</label>
    </ligand>
</feature>
<keyword evidence="3" id="KW-0378">Hydrolase</keyword>
<comment type="catalytic activity">
    <reaction evidence="4">
        <text>N-acetyl-L-cysteine + H2O = L-cysteine + acetate</text>
        <dbReference type="Rhea" id="RHEA:75515"/>
        <dbReference type="ChEBI" id="CHEBI:15377"/>
        <dbReference type="ChEBI" id="CHEBI:30089"/>
        <dbReference type="ChEBI" id="CHEBI:35235"/>
        <dbReference type="ChEBI" id="CHEBI:78236"/>
    </reaction>
    <physiologicalReaction direction="left-to-right" evidence="4">
        <dbReference type="Rhea" id="RHEA:75516"/>
    </physiologicalReaction>
</comment>
<feature type="binding site" evidence="5">
    <location>
        <position position="363"/>
    </location>
    <ligand>
        <name>Mn(2+)</name>
        <dbReference type="ChEBI" id="CHEBI:29035"/>
        <label>2</label>
    </ligand>
</feature>
<dbReference type="InterPro" id="IPR017439">
    <property type="entry name" value="Amidohydrolase"/>
</dbReference>
<reference evidence="7" key="1">
    <citation type="submission" date="2024-07" db="EMBL/GenBank/DDBJ databases">
        <title>Halotolerant mesophilic bacterium Ornithinibacillus sp. 4-3, sp. nov., isolated from soil.</title>
        <authorList>
            <person name="Sidarenka A.V."/>
            <person name="Guliayeva D.E."/>
            <person name="Leanovich S.I."/>
            <person name="Hileuskaya K.S."/>
            <person name="Akhremchuk A.E."/>
            <person name="Sikolenko M.A."/>
            <person name="Valentovich L.N."/>
        </authorList>
    </citation>
    <scope>NUCLEOTIDE SEQUENCE</scope>
    <source>
        <strain evidence="7">4-3</strain>
    </source>
</reference>
<dbReference type="CDD" id="cd08021">
    <property type="entry name" value="M20_Acy1_YhaA-like"/>
    <property type="match status" value="1"/>
</dbReference>
<evidence type="ECO:0000256" key="5">
    <source>
        <dbReference type="PIRSR" id="PIRSR005962-1"/>
    </source>
</evidence>
<evidence type="ECO:0000313" key="7">
    <source>
        <dbReference type="EMBL" id="XDK32443.1"/>
    </source>
</evidence>
<keyword evidence="5" id="KW-0464">Manganese</keyword>
<dbReference type="InterPro" id="IPR036264">
    <property type="entry name" value="Bact_exopeptidase_dim_dom"/>
</dbReference>
<dbReference type="FunFam" id="3.30.70.360:FF:000001">
    <property type="entry name" value="N-acetyldiaminopimelate deacetylase"/>
    <property type="match status" value="1"/>
</dbReference>
<comment type="cofactor">
    <cofactor evidence="5">
        <name>Mn(2+)</name>
        <dbReference type="ChEBI" id="CHEBI:29035"/>
    </cofactor>
    <text evidence="5">The Mn(2+) ion enhances activity.</text>
</comment>
<evidence type="ECO:0000256" key="2">
    <source>
        <dbReference type="ARBA" id="ARBA00022723"/>
    </source>
</evidence>
<accession>A0AB39HRP2</accession>
<feature type="binding site" evidence="5">
    <location>
        <position position="106"/>
    </location>
    <ligand>
        <name>Mn(2+)</name>
        <dbReference type="ChEBI" id="CHEBI:29035"/>
        <label>2</label>
    </ligand>
</feature>
<dbReference type="PANTHER" id="PTHR11014">
    <property type="entry name" value="PEPTIDASE M20 FAMILY MEMBER"/>
    <property type="match status" value="1"/>
</dbReference>
<dbReference type="Gene3D" id="3.30.70.360">
    <property type="match status" value="1"/>
</dbReference>
<gene>
    <name evidence="7" type="ORF">AB4Y30_15765</name>
</gene>
<evidence type="ECO:0000256" key="3">
    <source>
        <dbReference type="ARBA" id="ARBA00022801"/>
    </source>
</evidence>
<dbReference type="Pfam" id="PF07687">
    <property type="entry name" value="M20_dimer"/>
    <property type="match status" value="1"/>
</dbReference>
<keyword evidence="2 5" id="KW-0479">Metal-binding</keyword>
<dbReference type="PANTHER" id="PTHR11014:SF63">
    <property type="entry name" value="METALLOPEPTIDASE, PUTATIVE (AFU_ORTHOLOGUE AFUA_6G09600)-RELATED"/>
    <property type="match status" value="1"/>
</dbReference>
<dbReference type="Gene3D" id="3.40.630.10">
    <property type="entry name" value="Zn peptidases"/>
    <property type="match status" value="1"/>
</dbReference>
<dbReference type="SUPFAM" id="SSF53187">
    <property type="entry name" value="Zn-dependent exopeptidases"/>
    <property type="match status" value="1"/>
</dbReference>
<dbReference type="Pfam" id="PF01546">
    <property type="entry name" value="Peptidase_M20"/>
    <property type="match status" value="1"/>
</dbReference>
<dbReference type="InterPro" id="IPR011650">
    <property type="entry name" value="Peptidase_M20_dimer"/>
</dbReference>
<proteinExistence type="inferred from homology"/>
<dbReference type="EMBL" id="CP162599">
    <property type="protein sequence ID" value="XDK32443.1"/>
    <property type="molecule type" value="Genomic_DNA"/>
</dbReference>
<evidence type="ECO:0000256" key="1">
    <source>
        <dbReference type="ARBA" id="ARBA00006153"/>
    </source>
</evidence>
<dbReference type="SUPFAM" id="SSF55031">
    <property type="entry name" value="Bacterial exopeptidase dimerisation domain"/>
    <property type="match status" value="1"/>
</dbReference>
<dbReference type="NCBIfam" id="TIGR01891">
    <property type="entry name" value="amidohydrolases"/>
    <property type="match status" value="1"/>
</dbReference>
<organism evidence="7">
    <name type="scientific">Ornithinibacillus sp. 4-3</name>
    <dbReference type="NCBI Taxonomy" id="3231488"/>
    <lineage>
        <taxon>Bacteria</taxon>
        <taxon>Bacillati</taxon>
        <taxon>Bacillota</taxon>
        <taxon>Bacilli</taxon>
        <taxon>Bacillales</taxon>
        <taxon>Bacillaceae</taxon>
        <taxon>Ornithinibacillus</taxon>
    </lineage>
</organism>
<dbReference type="GO" id="GO:0050118">
    <property type="term" value="F:N-acetyldiaminopimelate deacetylase activity"/>
    <property type="evidence" value="ECO:0007669"/>
    <property type="project" value="UniProtKB-ARBA"/>
</dbReference>
<dbReference type="PIRSF" id="PIRSF005962">
    <property type="entry name" value="Pept_M20D_amidohydro"/>
    <property type="match status" value="1"/>
</dbReference>
<sequence length="396" mass="42947">MDIKQWHQDLEELFPKMVEIRRDLHQHPELAYQEVRTAKIIADYLEDLGIEVRTKVGGNGVLGTIKGGKPGKTVAIRADFDALPIQDEKDVEYKSTIPNKMHACGHDGHTATLLGVATVLAKHRDDLEGNVVLIHQHAEEDIGGAEPMIADGCLEGVDVVFGTHLSSTTPLGEISCSPGYVMAATDFFDIVINGKGGHGASPHQTVDPIVTASQLVMNLQQIISRNVDPIESGVVTVGSFHSGEAPNVIADSAKITGTVRTYLPEVRDLIENRISQIANAICEGNDATCEVQYHRGYDAVWNHPAETKYLQEVASEIIGEENVIEGPPSMGGEDYGYFMQKVPGTFFHTGAALSDASLVYPHHHPRFDFDEDAMKIAGKILLSAVAKVNDADIGKK</sequence>
<evidence type="ECO:0000256" key="4">
    <source>
        <dbReference type="ARBA" id="ARBA00052737"/>
    </source>
</evidence>
<feature type="binding site" evidence="5">
    <location>
        <position position="104"/>
    </location>
    <ligand>
        <name>Mn(2+)</name>
        <dbReference type="ChEBI" id="CHEBI:29035"/>
        <label>2</label>
    </ligand>
</feature>
<name>A0AB39HRP2_9BACI</name>
<dbReference type="RefSeq" id="WP_368653132.1">
    <property type="nucleotide sequence ID" value="NZ_CP162599.1"/>
</dbReference>
<dbReference type="AlphaFoldDB" id="A0AB39HRP2"/>